<dbReference type="PANTHER" id="PTHR34871">
    <property type="entry name" value="DUF5898 DOMAIN-CONTAINING PROTEIN"/>
    <property type="match status" value="1"/>
</dbReference>
<dbReference type="SUPFAM" id="SSF56112">
    <property type="entry name" value="Protein kinase-like (PK-like)"/>
    <property type="match status" value="1"/>
</dbReference>
<evidence type="ECO:0000256" key="1">
    <source>
        <dbReference type="SAM" id="MobiDB-lite"/>
    </source>
</evidence>
<sequence>MNTNNNNQTTETTTTSSSVSNIQPQTLNIFTLTKDTTAQQIIDQMPNIPNEDIIIIEKQNIDGSILLDRRVTVEVLSGSLKLSIRTALCLDNLPENIFESLLPPLGEKSGSSSGSSISIHEPAKLLQKQFNCLAELPSKPSGSTLWSMSKTYDDNQRLLYSTESDIQIFVKLCLHDIIFACDMRAHCTNELGITGLRPDIMVIQKNNGLPIGVVEVKKPGSNVMENERIHGQIFNFMTRLKEMYGQKNVYGIVSTYSQWRIYWLSDNESAESTDLGINNICIGTKIEYPIDIPRSKKTKFLPACPQPATPIIRIVFGTNVIDSNSKKLPMILYSVLKKMYFSPRAQSIPLIDKSRMYIQISKNSWFWVKLNSSTKLSYEFFDLSTVSYAILLVDLKSGAHGRVWLCCDNGGNVFIMKFSTIPNKEKAYKALSQEASMWKQIWKLNAKVVIFNEEWCILMPYLATATEADWRDHEFISSVRESIQLFASKNLVHMDLHKRHVGKYYKN</sequence>
<keyword evidence="4" id="KW-1185">Reference proteome</keyword>
<dbReference type="EMBL" id="LODT01000028">
    <property type="protein sequence ID" value="KYQ93041.1"/>
    <property type="molecule type" value="Genomic_DNA"/>
</dbReference>
<organism evidence="3 4">
    <name type="scientific">Tieghemostelium lacteum</name>
    <name type="common">Slime mold</name>
    <name type="synonym">Dictyostelium lacteum</name>
    <dbReference type="NCBI Taxonomy" id="361077"/>
    <lineage>
        <taxon>Eukaryota</taxon>
        <taxon>Amoebozoa</taxon>
        <taxon>Evosea</taxon>
        <taxon>Eumycetozoa</taxon>
        <taxon>Dictyostelia</taxon>
        <taxon>Dictyosteliales</taxon>
        <taxon>Raperosteliaceae</taxon>
        <taxon>Tieghemostelium</taxon>
    </lineage>
</organism>
<evidence type="ECO:0000313" key="3">
    <source>
        <dbReference type="EMBL" id="KYQ93041.1"/>
    </source>
</evidence>
<proteinExistence type="predicted"/>
<dbReference type="InterPro" id="IPR011009">
    <property type="entry name" value="Kinase-like_dom_sf"/>
</dbReference>
<dbReference type="InParanoid" id="A0A151ZGE2"/>
<dbReference type="OrthoDB" id="20660at2759"/>
<dbReference type="PANTHER" id="PTHR34871:SF1">
    <property type="entry name" value="DUF5898 DOMAIN-CONTAINING PROTEIN"/>
    <property type="match status" value="1"/>
</dbReference>
<evidence type="ECO:0000259" key="2">
    <source>
        <dbReference type="Pfam" id="PF19250"/>
    </source>
</evidence>
<reference evidence="3 4" key="1">
    <citation type="submission" date="2015-12" db="EMBL/GenBank/DDBJ databases">
        <title>Dictyostelia acquired genes for synthesis and detection of signals that induce cell-type specialization by lateral gene transfer from prokaryotes.</title>
        <authorList>
            <person name="Gloeckner G."/>
            <person name="Schaap P."/>
        </authorList>
    </citation>
    <scope>NUCLEOTIDE SEQUENCE [LARGE SCALE GENOMIC DNA]</scope>
    <source>
        <strain evidence="3 4">TK</strain>
    </source>
</reference>
<dbReference type="InterPro" id="IPR045417">
    <property type="entry name" value="DUF5898"/>
</dbReference>
<dbReference type="Pfam" id="PF19250">
    <property type="entry name" value="DUF5898"/>
    <property type="match status" value="1"/>
</dbReference>
<name>A0A151ZGE2_TIELA</name>
<protein>
    <recommendedName>
        <fullName evidence="2">DUF5898 domain-containing protein</fullName>
    </recommendedName>
</protein>
<dbReference type="FunCoup" id="A0A151ZGE2">
    <property type="interactions" value="2"/>
</dbReference>
<dbReference type="AlphaFoldDB" id="A0A151ZGE2"/>
<accession>A0A151ZGE2</accession>
<dbReference type="Proteomes" id="UP000076078">
    <property type="component" value="Unassembled WGS sequence"/>
</dbReference>
<feature type="region of interest" description="Disordered" evidence="1">
    <location>
        <begin position="1"/>
        <end position="20"/>
    </location>
</feature>
<comment type="caution">
    <text evidence="3">The sequence shown here is derived from an EMBL/GenBank/DDBJ whole genome shotgun (WGS) entry which is preliminary data.</text>
</comment>
<feature type="domain" description="DUF5898" evidence="2">
    <location>
        <begin position="394"/>
        <end position="504"/>
    </location>
</feature>
<gene>
    <name evidence="3" type="ORF">DLAC_05650</name>
</gene>
<dbReference type="OMA" id="KEMYGQK"/>
<evidence type="ECO:0000313" key="4">
    <source>
        <dbReference type="Proteomes" id="UP000076078"/>
    </source>
</evidence>